<dbReference type="OrthoDB" id="309483at2759"/>
<dbReference type="InterPro" id="IPR020568">
    <property type="entry name" value="Ribosomal_Su5_D2-typ_SF"/>
</dbReference>
<proteinExistence type="inferred from homology"/>
<name>A0A9P9BW08_9PEZI</name>
<evidence type="ECO:0000256" key="5">
    <source>
        <dbReference type="RuleBase" id="RU003823"/>
    </source>
</evidence>
<dbReference type="SUPFAM" id="SSF54211">
    <property type="entry name" value="Ribosomal protein S5 domain 2-like"/>
    <property type="match status" value="1"/>
</dbReference>
<dbReference type="RefSeq" id="XP_046018180.1">
    <property type="nucleotide sequence ID" value="XM_046163072.1"/>
</dbReference>
<feature type="domain" description="S5 DRBM" evidence="6">
    <location>
        <begin position="309"/>
        <end position="372"/>
    </location>
</feature>
<dbReference type="AlphaFoldDB" id="A0A9P9BW08"/>
<evidence type="ECO:0000256" key="4">
    <source>
        <dbReference type="PROSITE-ProRule" id="PRU00268"/>
    </source>
</evidence>
<protein>
    <recommendedName>
        <fullName evidence="6">S5 DRBM domain-containing protein</fullName>
    </recommendedName>
</protein>
<dbReference type="Pfam" id="PF03719">
    <property type="entry name" value="Ribosomal_S5_C"/>
    <property type="match status" value="1"/>
</dbReference>
<dbReference type="GO" id="GO:1990904">
    <property type="term" value="C:ribonucleoprotein complex"/>
    <property type="evidence" value="ECO:0007669"/>
    <property type="project" value="UniProtKB-UniRule"/>
</dbReference>
<evidence type="ECO:0000259" key="6">
    <source>
        <dbReference type="PROSITE" id="PS50881"/>
    </source>
</evidence>
<accession>A0A9P9BW08</accession>
<dbReference type="GeneID" id="70192618"/>
<sequence length="477" mass="52874">MSAVRSAPCLRLATAALGARPAATAAGAAPASRAALLHTSASLNGKPRRSRFKNVHLDAMGLSSPEKMQQFTEKMYPKYTEQELKALSERYTPEQMAAIEAGEAAIDPHDLTVQARMRSDPYRLPYLDDFSKILPIVDKRVRTAPLPDPNAKFMTESEFAGDLMTWANELIPEEHKQLLKGAGQSMDEALKPQFAALEASGKSRGEIEHEKSKLVRQWRNEESERLRPLESALTKSMHDEFPRLIYERSPFKDNNRPAHSPMAPGLGSNFPDSGVMEGRDPGDEALDPEGIWRQTQKVTGLPLRDLMNMRVKPLVIRFVSNQTRLGKIRSASVLSVAGTLDGRLGVGVAKSTDQSTATQKSKFLALQNLKPIKRYENRTIYGNVRAKVGATVVEIRARPPGYGIRASHRLFEIFRLIGIHDVSARMPRGRNPMNSVKACVQALQSQKDPGQIALGRGKKMVDVRKVYFGEDVRTQTA</sequence>
<keyword evidence="3 4" id="KW-0687">Ribonucleoprotein</keyword>
<dbReference type="Proteomes" id="UP000756346">
    <property type="component" value="Unassembled WGS sequence"/>
</dbReference>
<dbReference type="InterPro" id="IPR014721">
    <property type="entry name" value="Ribsml_uS5_D2-typ_fold_subgr"/>
</dbReference>
<dbReference type="PROSITE" id="PS50881">
    <property type="entry name" value="S5_DSRBD"/>
    <property type="match status" value="1"/>
</dbReference>
<evidence type="ECO:0000313" key="7">
    <source>
        <dbReference type="EMBL" id="KAH7040125.1"/>
    </source>
</evidence>
<evidence type="ECO:0000313" key="8">
    <source>
        <dbReference type="Proteomes" id="UP000756346"/>
    </source>
</evidence>
<gene>
    <name evidence="7" type="ORF">B0I36DRAFT_5968</name>
</gene>
<dbReference type="PANTHER" id="PTHR48277:SF1">
    <property type="entry name" value="MITOCHONDRIAL RIBOSOMAL PROTEIN S5"/>
    <property type="match status" value="1"/>
</dbReference>
<dbReference type="InterPro" id="IPR005324">
    <property type="entry name" value="Ribosomal_uS5_C"/>
</dbReference>
<organism evidence="7 8">
    <name type="scientific">Microdochium trichocladiopsis</name>
    <dbReference type="NCBI Taxonomy" id="1682393"/>
    <lineage>
        <taxon>Eukaryota</taxon>
        <taxon>Fungi</taxon>
        <taxon>Dikarya</taxon>
        <taxon>Ascomycota</taxon>
        <taxon>Pezizomycotina</taxon>
        <taxon>Sordariomycetes</taxon>
        <taxon>Xylariomycetidae</taxon>
        <taxon>Xylariales</taxon>
        <taxon>Microdochiaceae</taxon>
        <taxon>Microdochium</taxon>
    </lineage>
</organism>
<dbReference type="Gene3D" id="3.30.230.10">
    <property type="match status" value="1"/>
</dbReference>
<keyword evidence="8" id="KW-1185">Reference proteome</keyword>
<evidence type="ECO:0000256" key="1">
    <source>
        <dbReference type="ARBA" id="ARBA00008945"/>
    </source>
</evidence>
<dbReference type="Pfam" id="PF00333">
    <property type="entry name" value="Ribosomal_S5"/>
    <property type="match status" value="1"/>
</dbReference>
<reference evidence="7" key="1">
    <citation type="journal article" date="2021" name="Nat. Commun.">
        <title>Genetic determinants of endophytism in the Arabidopsis root mycobiome.</title>
        <authorList>
            <person name="Mesny F."/>
            <person name="Miyauchi S."/>
            <person name="Thiergart T."/>
            <person name="Pickel B."/>
            <person name="Atanasova L."/>
            <person name="Karlsson M."/>
            <person name="Huettel B."/>
            <person name="Barry K.W."/>
            <person name="Haridas S."/>
            <person name="Chen C."/>
            <person name="Bauer D."/>
            <person name="Andreopoulos W."/>
            <person name="Pangilinan J."/>
            <person name="LaButti K."/>
            <person name="Riley R."/>
            <person name="Lipzen A."/>
            <person name="Clum A."/>
            <person name="Drula E."/>
            <person name="Henrissat B."/>
            <person name="Kohler A."/>
            <person name="Grigoriev I.V."/>
            <person name="Martin F.M."/>
            <person name="Hacquard S."/>
        </authorList>
    </citation>
    <scope>NUCLEOTIDE SEQUENCE</scope>
    <source>
        <strain evidence="7">MPI-CAGE-CH-0230</strain>
    </source>
</reference>
<dbReference type="InterPro" id="IPR013810">
    <property type="entry name" value="Ribosomal_uS5_N"/>
</dbReference>
<dbReference type="GO" id="GO:0003735">
    <property type="term" value="F:structural constituent of ribosome"/>
    <property type="evidence" value="ECO:0007669"/>
    <property type="project" value="UniProtKB-UniRule"/>
</dbReference>
<dbReference type="InterPro" id="IPR000851">
    <property type="entry name" value="Ribosomal_uS5"/>
</dbReference>
<dbReference type="GO" id="GO:0006412">
    <property type="term" value="P:translation"/>
    <property type="evidence" value="ECO:0007669"/>
    <property type="project" value="InterPro"/>
</dbReference>
<keyword evidence="2 4" id="KW-0689">Ribosomal protein</keyword>
<dbReference type="GO" id="GO:0005737">
    <property type="term" value="C:cytoplasm"/>
    <property type="evidence" value="ECO:0007669"/>
    <property type="project" value="UniProtKB-ARBA"/>
</dbReference>
<dbReference type="PANTHER" id="PTHR48277">
    <property type="entry name" value="MITOCHONDRIAL RIBOSOMAL PROTEIN S5"/>
    <property type="match status" value="1"/>
</dbReference>
<evidence type="ECO:0000256" key="2">
    <source>
        <dbReference type="ARBA" id="ARBA00022980"/>
    </source>
</evidence>
<dbReference type="Gene3D" id="3.30.160.20">
    <property type="match status" value="1"/>
</dbReference>
<dbReference type="GO" id="GO:0003723">
    <property type="term" value="F:RNA binding"/>
    <property type="evidence" value="ECO:0007669"/>
    <property type="project" value="InterPro"/>
</dbReference>
<dbReference type="GO" id="GO:0005840">
    <property type="term" value="C:ribosome"/>
    <property type="evidence" value="ECO:0007669"/>
    <property type="project" value="UniProtKB-KW"/>
</dbReference>
<dbReference type="EMBL" id="JAGTJQ010000001">
    <property type="protein sequence ID" value="KAH7040125.1"/>
    <property type="molecule type" value="Genomic_DNA"/>
</dbReference>
<comment type="caution">
    <text evidence="7">The sequence shown here is derived from an EMBL/GenBank/DDBJ whole genome shotgun (WGS) entry which is preliminary data.</text>
</comment>
<evidence type="ECO:0000256" key="3">
    <source>
        <dbReference type="ARBA" id="ARBA00023274"/>
    </source>
</evidence>
<dbReference type="SUPFAM" id="SSF54768">
    <property type="entry name" value="dsRNA-binding domain-like"/>
    <property type="match status" value="1"/>
</dbReference>
<comment type="similarity">
    <text evidence="1 5">Belongs to the universal ribosomal protein uS5 family.</text>
</comment>
<dbReference type="FunFam" id="3.30.230.10:FF:000002">
    <property type="entry name" value="30S ribosomal protein S5"/>
    <property type="match status" value="1"/>
</dbReference>